<evidence type="ECO:0000313" key="1">
    <source>
        <dbReference type="EMBL" id="GLJ69917.1"/>
    </source>
</evidence>
<reference evidence="1" key="2">
    <citation type="submission" date="2023-01" db="EMBL/GenBank/DDBJ databases">
        <authorList>
            <person name="Sun Q."/>
            <person name="Evtushenko L."/>
        </authorList>
    </citation>
    <scope>NUCLEOTIDE SEQUENCE</scope>
    <source>
        <strain evidence="1">VKM Ac-1246</strain>
    </source>
</reference>
<name>A0ABQ5T2H1_9ACTN</name>
<keyword evidence="2" id="KW-1185">Reference proteome</keyword>
<sequence>MGIANSLRAELFGATTKTPPFAMLLPEGWVTKPADMEALGSQVQAALAQVPGADTARLRASVDSVLSQAGVGAESNERLIAWITQQDVPVDDFVPMSFALAWLEAPAGTSMMSLAKQLVNGRNAAPLDEAGTILRWVDRADLPVEGGVVHTVQPTYLIRVPHAPETALIIRATILDGAEGEHLDEEGVSAMTLLSDGIVATFRWKRDA</sequence>
<accession>A0ABQ5T2H1</accession>
<gene>
    <name evidence="1" type="ORF">GCM10017579_39530</name>
</gene>
<evidence type="ECO:0000313" key="2">
    <source>
        <dbReference type="Proteomes" id="UP001142292"/>
    </source>
</evidence>
<protein>
    <submittedName>
        <fullName evidence="1">Uncharacterized protein</fullName>
    </submittedName>
</protein>
<reference evidence="1" key="1">
    <citation type="journal article" date="2014" name="Int. J. Syst. Evol. Microbiol.">
        <title>Complete genome of a new Firmicutes species belonging to the dominant human colonic microbiota ('Ruminococcus bicirculans') reveals two chromosomes and a selective capacity to utilize plant glucans.</title>
        <authorList>
            <consortium name="NISC Comparative Sequencing Program"/>
            <person name="Wegmann U."/>
            <person name="Louis P."/>
            <person name="Goesmann A."/>
            <person name="Henrissat B."/>
            <person name="Duncan S.H."/>
            <person name="Flint H.J."/>
        </authorList>
    </citation>
    <scope>NUCLEOTIDE SEQUENCE</scope>
    <source>
        <strain evidence="1">VKM Ac-1246</strain>
    </source>
</reference>
<comment type="caution">
    <text evidence="1">The sequence shown here is derived from an EMBL/GenBank/DDBJ whole genome shotgun (WGS) entry which is preliminary data.</text>
</comment>
<dbReference type="Proteomes" id="UP001142292">
    <property type="component" value="Unassembled WGS sequence"/>
</dbReference>
<dbReference type="RefSeq" id="WP_189118328.1">
    <property type="nucleotide sequence ID" value="NZ_BMRK01000006.1"/>
</dbReference>
<dbReference type="EMBL" id="BSEL01000007">
    <property type="protein sequence ID" value="GLJ69917.1"/>
    <property type="molecule type" value="Genomic_DNA"/>
</dbReference>
<organism evidence="1 2">
    <name type="scientific">Nocardioides luteus</name>
    <dbReference type="NCBI Taxonomy" id="1844"/>
    <lineage>
        <taxon>Bacteria</taxon>
        <taxon>Bacillati</taxon>
        <taxon>Actinomycetota</taxon>
        <taxon>Actinomycetes</taxon>
        <taxon>Propionibacteriales</taxon>
        <taxon>Nocardioidaceae</taxon>
        <taxon>Nocardioides</taxon>
    </lineage>
</organism>
<proteinExistence type="predicted"/>